<dbReference type="Proteomes" id="UP000030321">
    <property type="component" value="Unassembled WGS sequence"/>
</dbReference>
<evidence type="ECO:0008006" key="3">
    <source>
        <dbReference type="Google" id="ProtNLM"/>
    </source>
</evidence>
<reference evidence="2" key="1">
    <citation type="journal article" date="2015" name="Genome">
        <title>Whole Genome Sequence of the Non-Microcystin-Producing Microcystis aeruginosa Strain NIES-44.</title>
        <authorList>
            <person name="Okano K."/>
            <person name="Miyata N."/>
            <person name="Ozaki Y."/>
        </authorList>
    </citation>
    <scope>NUCLEOTIDE SEQUENCE [LARGE SCALE GENOMIC DNA]</scope>
    <source>
        <strain evidence="2">NIES-44</strain>
    </source>
</reference>
<dbReference type="AlphaFoldDB" id="A0A0A1VRN8"/>
<name>A0A0A1VRN8_MICAE</name>
<dbReference type="EMBL" id="BBPA01000020">
    <property type="protein sequence ID" value="GAL92289.1"/>
    <property type="molecule type" value="Genomic_DNA"/>
</dbReference>
<protein>
    <recommendedName>
        <fullName evidence="3">PIN domain-containing protein</fullName>
    </recommendedName>
</protein>
<accession>A0A0A1VRN8</accession>
<dbReference type="RefSeq" id="WP_045358080.1">
    <property type="nucleotide sequence ID" value="NZ_BBPA01000020.1"/>
</dbReference>
<gene>
    <name evidence="1" type="ORF">N44_00847</name>
</gene>
<sequence length="359" mass="41783">MKVLIDQDLITEILLNRTGNKSCESGRKLWEVIKSPHQSQEIIFYITRPCVQRVYTLSSMSSSKDADKLINLLESRFHICEGSPTIFQNARQYDSDIESAIEVECGLAIPVDAIITQSPQKYVFTKQNLSLWSVKNFITRYEWNLLLKQEHNNYKPKYEQLTLSLSLEFLVDKPSLSTYMVRNSITTVIEALKIIQTSGYKGITKKELKQKLERRDTTINSLIWDLENFDMIFINHEKKILAARELIGKGEDDISQYLSFALKKHILIQEIYKELEIHKSITPWRVEEIIASICTSTSGKRPKDKTLRDYRSRVISWLTFTRLLEKGRYNTLTIPRDKSSHKINSSIEYKQLHLPLNGM</sequence>
<evidence type="ECO:0000313" key="1">
    <source>
        <dbReference type="EMBL" id="GAL92289.1"/>
    </source>
</evidence>
<evidence type="ECO:0000313" key="2">
    <source>
        <dbReference type="Proteomes" id="UP000030321"/>
    </source>
</evidence>
<comment type="caution">
    <text evidence="1">The sequence shown here is derived from an EMBL/GenBank/DDBJ whole genome shotgun (WGS) entry which is preliminary data.</text>
</comment>
<proteinExistence type="predicted"/>
<organism evidence="1 2">
    <name type="scientific">Microcystis aeruginosa NIES-44</name>
    <dbReference type="NCBI Taxonomy" id="449439"/>
    <lineage>
        <taxon>Bacteria</taxon>
        <taxon>Bacillati</taxon>
        <taxon>Cyanobacteriota</taxon>
        <taxon>Cyanophyceae</taxon>
        <taxon>Oscillatoriophycideae</taxon>
        <taxon>Chroococcales</taxon>
        <taxon>Microcystaceae</taxon>
        <taxon>Microcystis</taxon>
    </lineage>
</organism>